<comment type="caution">
    <text evidence="1">The sequence shown here is derived from an EMBL/GenBank/DDBJ whole genome shotgun (WGS) entry which is preliminary data.</text>
</comment>
<keyword evidence="2" id="KW-1185">Reference proteome</keyword>
<protein>
    <submittedName>
        <fullName evidence="1">Uncharacterized protein</fullName>
    </submittedName>
</protein>
<gene>
    <name evidence="1" type="ORF">Cdeb_02182</name>
</gene>
<dbReference type="AlphaFoldDB" id="A0A420VB31"/>
<name>A0A420VB31_9BACI</name>
<dbReference type="Proteomes" id="UP000286235">
    <property type="component" value="Unassembled WGS sequence"/>
</dbReference>
<evidence type="ECO:0000313" key="1">
    <source>
        <dbReference type="EMBL" id="RKO60792.1"/>
    </source>
</evidence>
<dbReference type="EMBL" id="AZRV01000049">
    <property type="protein sequence ID" value="RKO60792.1"/>
    <property type="molecule type" value="Genomic_DNA"/>
</dbReference>
<reference evidence="1 2" key="1">
    <citation type="submission" date="2013-12" db="EMBL/GenBank/DDBJ databases">
        <title>Genome and proteome characterization of Caldibacillus debilis GB1 derived from a cellulolytic aero-tolerant co-culture.</title>
        <authorList>
            <person name="Wushke S.T."/>
            <person name="Zhang X."/>
            <person name="Fristensky B."/>
            <person name="Wilkins J.A."/>
            <person name="Levin D.B."/>
            <person name="Sparling R."/>
        </authorList>
    </citation>
    <scope>NUCLEOTIDE SEQUENCE [LARGE SCALE GENOMIC DNA]</scope>
    <source>
        <strain evidence="1 2">GB1</strain>
    </source>
</reference>
<accession>A0A420VB31</accession>
<evidence type="ECO:0000313" key="2">
    <source>
        <dbReference type="Proteomes" id="UP000286235"/>
    </source>
</evidence>
<proteinExistence type="predicted"/>
<organism evidence="1 2">
    <name type="scientific">Caldibacillus debilis GB1</name>
    <dbReference type="NCBI Taxonomy" id="1339248"/>
    <lineage>
        <taxon>Bacteria</taxon>
        <taxon>Bacillati</taxon>
        <taxon>Bacillota</taxon>
        <taxon>Bacilli</taxon>
        <taxon>Bacillales</taxon>
        <taxon>Bacillaceae</taxon>
        <taxon>Caldibacillus</taxon>
    </lineage>
</organism>
<sequence>MLDVFFQMLNEPVEMLDNPLRKAKGMLNILLKMLDKKDLYLNVWQKMLDIVP</sequence>